<dbReference type="InterPro" id="IPR003593">
    <property type="entry name" value="AAA+_ATPase"/>
</dbReference>
<evidence type="ECO:0000256" key="3">
    <source>
        <dbReference type="ARBA" id="ARBA00022448"/>
    </source>
</evidence>
<keyword evidence="8" id="KW-1278">Translocase</keyword>
<dbReference type="PANTHER" id="PTHR43553">
    <property type="entry name" value="HEAVY METAL TRANSPORTER"/>
    <property type="match status" value="1"/>
</dbReference>
<dbReference type="PROSITE" id="PS00211">
    <property type="entry name" value="ABC_TRANSPORTER_1"/>
    <property type="match status" value="2"/>
</dbReference>
<sequence>MMVAAALEFKGVTFKYDVQQNSTLENISLTIPKGSRTLIVGPSGSGKSTLAALLNGVIPNSEPGEVQGEIYIDGHLSNKDSIFDRSLKIGTVLQNPDTQFVGMTVAEDIAFVLENDNDSHDQLVTKVKEWAQRLRLEELLDLAPQVLSGGQKQRVAMAGVLAGDSPILLFDEPLASLDSASGQAMLTLLDELQAELGLTVVIIEHRVEDVLRHTVDQVVVLQEGEVAYQGSAAELLKRSILPDYGLANPKYIQSLQDLGYPLDELEQIDDVQKVTGPNLKNYLERDLARQMSQSVETTSPILTIKDLSYQYQNHTVFSNINFTLHQGEWLSLVGSNGAGKSTLSRLLAGFLPMQTGEIRLNQEPEVDLSQVTLKERADYIGYVAQNPVEMLIETTVFGEVAAGLRLRGVDDNKITAEVQEYLKWANLYEIRNWPVNVLSFGQKKRLSILSVAILQPKILILDEPTAGQDYQHAQQLMTLLQKLNQSGMTIVMVTHDVNIMQEWTSRVLAFHQGRLIADTTPGELLANQELVALAELCQPTDYILAQRLGVTVGKGGKRG</sequence>
<keyword evidence="12" id="KW-0378">Hydrolase</keyword>
<dbReference type="GO" id="GO:0016787">
    <property type="term" value="F:hydrolase activity"/>
    <property type="evidence" value="ECO:0007669"/>
    <property type="project" value="UniProtKB-KW"/>
</dbReference>
<dbReference type="RefSeq" id="WP_248706416.1">
    <property type="nucleotide sequence ID" value="NZ_CAKOET010000004.1"/>
</dbReference>
<evidence type="ECO:0000256" key="8">
    <source>
        <dbReference type="ARBA" id="ARBA00022967"/>
    </source>
</evidence>
<dbReference type="SUPFAM" id="SSF52540">
    <property type="entry name" value="P-loop containing nucleoside triphosphate hydrolases"/>
    <property type="match status" value="2"/>
</dbReference>
<dbReference type="PROSITE" id="PS50893">
    <property type="entry name" value="ABC_TRANSPORTER_2"/>
    <property type="match status" value="2"/>
</dbReference>
<dbReference type="InterPro" id="IPR022216">
    <property type="entry name" value="ABC_Co_transporter"/>
</dbReference>
<comment type="function">
    <text evidence="10">Probably part of an ABC transporter complex. Responsible for energy coupling to the transport system.</text>
</comment>
<evidence type="ECO:0000256" key="6">
    <source>
        <dbReference type="ARBA" id="ARBA00022741"/>
    </source>
</evidence>
<evidence type="ECO:0000256" key="7">
    <source>
        <dbReference type="ARBA" id="ARBA00022840"/>
    </source>
</evidence>
<evidence type="ECO:0000313" key="13">
    <source>
        <dbReference type="Proteomes" id="UP000838102"/>
    </source>
</evidence>
<keyword evidence="6" id="KW-0547">Nucleotide-binding</keyword>
<dbReference type="EC" id="3.6.3.-" evidence="12"/>
<dbReference type="PANTHER" id="PTHR43553:SF26">
    <property type="entry name" value="ABC TRANSPORTER ATP-BINDING PROTEIN BC_2655-RELATED"/>
    <property type="match status" value="1"/>
</dbReference>
<evidence type="ECO:0000256" key="9">
    <source>
        <dbReference type="ARBA" id="ARBA00023136"/>
    </source>
</evidence>
<dbReference type="GO" id="GO:0005524">
    <property type="term" value="F:ATP binding"/>
    <property type="evidence" value="ECO:0007669"/>
    <property type="project" value="UniProtKB-KW"/>
</dbReference>
<dbReference type="Proteomes" id="UP000838102">
    <property type="component" value="Unassembled WGS sequence"/>
</dbReference>
<evidence type="ECO:0000259" key="11">
    <source>
        <dbReference type="PROSITE" id="PS50893"/>
    </source>
</evidence>
<evidence type="ECO:0000256" key="1">
    <source>
        <dbReference type="ARBA" id="ARBA00004202"/>
    </source>
</evidence>
<feature type="domain" description="ABC transporter" evidence="11">
    <location>
        <begin position="7"/>
        <end position="248"/>
    </location>
</feature>
<evidence type="ECO:0000256" key="10">
    <source>
        <dbReference type="ARBA" id="ARBA00025157"/>
    </source>
</evidence>
<dbReference type="Pfam" id="PF12558">
    <property type="entry name" value="DUF3744"/>
    <property type="match status" value="1"/>
</dbReference>
<comment type="caution">
    <text evidence="12">The sequence shown here is derived from an EMBL/GenBank/DDBJ whole genome shotgun (WGS) entry which is preliminary data.</text>
</comment>
<accession>A0ABM9D4C0</accession>
<gene>
    <name evidence="12" type="primary">ykoD_2</name>
    <name evidence="12" type="ORF">LMG032447_01038</name>
</gene>
<keyword evidence="7 12" id="KW-0067">ATP-binding</keyword>
<protein>
    <submittedName>
        <fullName evidence="12">HMP/thiamine import ATP-binding protein YkoD</fullName>
        <ecNumber evidence="12">3.6.3.-</ecNumber>
    </submittedName>
</protein>
<dbReference type="CDD" id="cd03225">
    <property type="entry name" value="ABC_cobalt_CbiO_domain1"/>
    <property type="match status" value="2"/>
</dbReference>
<comment type="similarity">
    <text evidence="2">Belongs to the ABC transporter superfamily.</text>
</comment>
<dbReference type="InterPro" id="IPR017871">
    <property type="entry name" value="ABC_transporter-like_CS"/>
</dbReference>
<keyword evidence="3" id="KW-0813">Transport</keyword>
<evidence type="ECO:0000313" key="12">
    <source>
        <dbReference type="EMBL" id="CAH1855232.1"/>
    </source>
</evidence>
<dbReference type="Gene3D" id="3.40.50.300">
    <property type="entry name" value="P-loop containing nucleotide triphosphate hydrolases"/>
    <property type="match status" value="2"/>
</dbReference>
<name>A0ABM9D4C0_9LACO</name>
<comment type="subcellular location">
    <subcellularLocation>
        <location evidence="1">Cell membrane</location>
        <topology evidence="1">Peripheral membrane protein</topology>
    </subcellularLocation>
</comment>
<dbReference type="SMART" id="SM00382">
    <property type="entry name" value="AAA"/>
    <property type="match status" value="2"/>
</dbReference>
<proteinExistence type="inferred from homology"/>
<dbReference type="NCBIfam" id="NF010167">
    <property type="entry name" value="PRK13648.1"/>
    <property type="match status" value="2"/>
</dbReference>
<organism evidence="12 13">
    <name type="scientific">Convivina praedatoris</name>
    <dbReference type="NCBI Taxonomy" id="2880963"/>
    <lineage>
        <taxon>Bacteria</taxon>
        <taxon>Bacillati</taxon>
        <taxon>Bacillota</taxon>
        <taxon>Bacilli</taxon>
        <taxon>Lactobacillales</taxon>
        <taxon>Lactobacillaceae</taxon>
        <taxon>Convivina</taxon>
    </lineage>
</organism>
<evidence type="ECO:0000256" key="2">
    <source>
        <dbReference type="ARBA" id="ARBA00005417"/>
    </source>
</evidence>
<keyword evidence="13" id="KW-1185">Reference proteome</keyword>
<keyword evidence="9" id="KW-0472">Membrane</keyword>
<feature type="domain" description="ABC transporter" evidence="11">
    <location>
        <begin position="302"/>
        <end position="537"/>
    </location>
</feature>
<keyword evidence="5" id="KW-0677">Repeat</keyword>
<dbReference type="EMBL" id="CAKOEU010000004">
    <property type="protein sequence ID" value="CAH1855232.1"/>
    <property type="molecule type" value="Genomic_DNA"/>
</dbReference>
<evidence type="ECO:0000256" key="4">
    <source>
        <dbReference type="ARBA" id="ARBA00022475"/>
    </source>
</evidence>
<evidence type="ECO:0000256" key="5">
    <source>
        <dbReference type="ARBA" id="ARBA00022737"/>
    </source>
</evidence>
<dbReference type="InterPro" id="IPR050095">
    <property type="entry name" value="ECF_ABC_transporter_ATP-bd"/>
</dbReference>
<dbReference type="InterPro" id="IPR015856">
    <property type="entry name" value="ABC_transpr_CbiO/EcfA_su"/>
</dbReference>
<keyword evidence="4" id="KW-1003">Cell membrane</keyword>
<dbReference type="Pfam" id="PF00005">
    <property type="entry name" value="ABC_tran"/>
    <property type="match status" value="2"/>
</dbReference>
<dbReference type="InterPro" id="IPR027417">
    <property type="entry name" value="P-loop_NTPase"/>
</dbReference>
<dbReference type="InterPro" id="IPR003439">
    <property type="entry name" value="ABC_transporter-like_ATP-bd"/>
</dbReference>
<reference evidence="12" key="1">
    <citation type="submission" date="2022-03" db="EMBL/GenBank/DDBJ databases">
        <authorList>
            <person name="Hettiarachchi G."/>
        </authorList>
    </citation>
    <scope>NUCLEOTIDE SEQUENCE</scope>
    <source>
        <strain evidence="12">LMG 32447</strain>
    </source>
</reference>